<feature type="binding site" evidence="8">
    <location>
        <begin position="272"/>
        <end position="275"/>
    </location>
    <ligand>
        <name>NAD(+)</name>
        <dbReference type="ChEBI" id="CHEBI:57540"/>
    </ligand>
</feature>
<evidence type="ECO:0000256" key="1">
    <source>
        <dbReference type="ARBA" id="ARBA00004701"/>
    </source>
</evidence>
<dbReference type="GO" id="GO:0006065">
    <property type="term" value="P:UDP-glucuronate biosynthetic process"/>
    <property type="evidence" value="ECO:0007669"/>
    <property type="project" value="UniProtKB-ARBA"/>
</dbReference>
<dbReference type="GO" id="GO:0005634">
    <property type="term" value="C:nucleus"/>
    <property type="evidence" value="ECO:0007669"/>
    <property type="project" value="TreeGrafter"/>
</dbReference>
<feature type="binding site" evidence="8">
    <location>
        <begin position="8"/>
        <end position="13"/>
    </location>
    <ligand>
        <name>NAD(+)</name>
        <dbReference type="ChEBI" id="CHEBI:57540"/>
    </ligand>
</feature>
<name>A0AAN9SP27_PSOTE</name>
<keyword evidence="5 6" id="KW-0520">NAD</keyword>
<keyword evidence="4 6" id="KW-0560">Oxidoreductase</keyword>
<dbReference type="PIRSF" id="PIRSF500133">
    <property type="entry name" value="UDPglc_DH_euk"/>
    <property type="match status" value="1"/>
</dbReference>
<dbReference type="EMBL" id="JAYMYS010000003">
    <property type="protein sequence ID" value="KAK7400682.1"/>
    <property type="molecule type" value="Genomic_DNA"/>
</dbReference>
<evidence type="ECO:0000256" key="4">
    <source>
        <dbReference type="ARBA" id="ARBA00023002"/>
    </source>
</evidence>
<feature type="binding site" evidence="8">
    <location>
        <position position="342"/>
    </location>
    <ligand>
        <name>NAD(+)</name>
        <dbReference type="ChEBI" id="CHEBI:57540"/>
    </ligand>
</feature>
<comment type="catalytic activity">
    <reaction evidence="6">
        <text>UDP-alpha-D-glucose + 2 NAD(+) + H2O = UDP-alpha-D-glucuronate + 2 NADH + 3 H(+)</text>
        <dbReference type="Rhea" id="RHEA:23596"/>
        <dbReference type="ChEBI" id="CHEBI:15377"/>
        <dbReference type="ChEBI" id="CHEBI:15378"/>
        <dbReference type="ChEBI" id="CHEBI:57540"/>
        <dbReference type="ChEBI" id="CHEBI:57945"/>
        <dbReference type="ChEBI" id="CHEBI:58052"/>
        <dbReference type="ChEBI" id="CHEBI:58885"/>
        <dbReference type="EC" id="1.1.1.22"/>
    </reaction>
</comment>
<feature type="active site" description="Nucleophile" evidence="7">
    <location>
        <position position="272"/>
    </location>
</feature>
<dbReference type="InterPro" id="IPR014026">
    <property type="entry name" value="UDP-Glc/GDP-Man_DH_dimer"/>
</dbReference>
<dbReference type="FunFam" id="3.40.50.720:FF:000089">
    <property type="entry name" value="UDP-glucose 6-dehydrogenase"/>
    <property type="match status" value="1"/>
</dbReference>
<dbReference type="InterPro" id="IPR014027">
    <property type="entry name" value="UDP-Glc/GDP-Man_DH_C"/>
</dbReference>
<dbReference type="SUPFAM" id="SSF51735">
    <property type="entry name" value="NAD(P)-binding Rossmann-fold domains"/>
    <property type="match status" value="1"/>
</dbReference>
<protein>
    <recommendedName>
        <fullName evidence="3 6">UDP-glucose 6-dehydrogenase</fullName>
        <ecNumber evidence="3 6">1.1.1.22</ecNumber>
    </recommendedName>
</protein>
<comment type="pathway">
    <text evidence="1">Nucleotide-sugar biosynthesis; UDP-alpha-D-glucuronate biosynthesis; UDP-alpha-D-glucuronate from UDP-alpha-D-glucose: step 1/1.</text>
</comment>
<dbReference type="InterPro" id="IPR036220">
    <property type="entry name" value="UDP-Glc/GDP-Man_DH_C_sf"/>
</dbReference>
<dbReference type="NCBIfam" id="TIGR03026">
    <property type="entry name" value="NDP-sugDHase"/>
    <property type="match status" value="1"/>
</dbReference>
<feature type="binding site" evidence="8">
    <location>
        <position position="38"/>
    </location>
    <ligand>
        <name>NAD(+)</name>
        <dbReference type="ChEBI" id="CHEBI:57540"/>
    </ligand>
</feature>
<dbReference type="Gene3D" id="1.20.5.100">
    <property type="entry name" value="Cytochrome c1, transmembrane anchor, C-terminal"/>
    <property type="match status" value="1"/>
</dbReference>
<evidence type="ECO:0000259" key="9">
    <source>
        <dbReference type="SMART" id="SM00984"/>
    </source>
</evidence>
<reference evidence="10 11" key="1">
    <citation type="submission" date="2024-01" db="EMBL/GenBank/DDBJ databases">
        <title>The genomes of 5 underutilized Papilionoideae crops provide insights into root nodulation and disease resistanc.</title>
        <authorList>
            <person name="Jiang F."/>
        </authorList>
    </citation>
    <scope>NUCLEOTIDE SEQUENCE [LARGE SCALE GENOMIC DNA]</scope>
    <source>
        <strain evidence="10">DUOXIRENSHENG_FW03</strain>
        <tissue evidence="10">Leaves</tissue>
    </source>
</reference>
<dbReference type="InterPro" id="IPR028356">
    <property type="entry name" value="UDPglc_DH_euk"/>
</dbReference>
<evidence type="ECO:0000256" key="6">
    <source>
        <dbReference type="PIRNR" id="PIRNR000124"/>
    </source>
</evidence>
<dbReference type="Proteomes" id="UP001386955">
    <property type="component" value="Unassembled WGS sequence"/>
</dbReference>
<feature type="binding site" evidence="8">
    <location>
        <begin position="127"/>
        <end position="128"/>
    </location>
    <ligand>
        <name>NAD(+)</name>
        <dbReference type="ChEBI" id="CHEBI:57540"/>
    </ligand>
</feature>
<dbReference type="InterPro" id="IPR036291">
    <property type="entry name" value="NAD(P)-bd_dom_sf"/>
</dbReference>
<evidence type="ECO:0000313" key="10">
    <source>
        <dbReference type="EMBL" id="KAK7400682.1"/>
    </source>
</evidence>
<feature type="domain" description="UDP-glucose/GDP-mannose dehydrogenase C-terminal" evidence="9">
    <location>
        <begin position="328"/>
        <end position="452"/>
    </location>
</feature>
<evidence type="ECO:0000256" key="3">
    <source>
        <dbReference type="ARBA" id="ARBA00012954"/>
    </source>
</evidence>
<dbReference type="Pfam" id="PF03721">
    <property type="entry name" value="UDPG_MGDP_dh_N"/>
    <property type="match status" value="1"/>
</dbReference>
<accession>A0AAN9SP27</accession>
<dbReference type="SUPFAM" id="SSF48179">
    <property type="entry name" value="6-phosphogluconate dehydrogenase C-terminal domain-like"/>
    <property type="match status" value="1"/>
</dbReference>
<dbReference type="EC" id="1.1.1.22" evidence="3 6"/>
<organism evidence="10 11">
    <name type="scientific">Psophocarpus tetragonolobus</name>
    <name type="common">Winged bean</name>
    <name type="synonym">Dolichos tetragonolobus</name>
    <dbReference type="NCBI Taxonomy" id="3891"/>
    <lineage>
        <taxon>Eukaryota</taxon>
        <taxon>Viridiplantae</taxon>
        <taxon>Streptophyta</taxon>
        <taxon>Embryophyta</taxon>
        <taxon>Tracheophyta</taxon>
        <taxon>Spermatophyta</taxon>
        <taxon>Magnoliopsida</taxon>
        <taxon>eudicotyledons</taxon>
        <taxon>Gunneridae</taxon>
        <taxon>Pentapetalae</taxon>
        <taxon>rosids</taxon>
        <taxon>fabids</taxon>
        <taxon>Fabales</taxon>
        <taxon>Fabaceae</taxon>
        <taxon>Papilionoideae</taxon>
        <taxon>50 kb inversion clade</taxon>
        <taxon>NPAAA clade</taxon>
        <taxon>indigoferoid/millettioid clade</taxon>
        <taxon>Phaseoleae</taxon>
        <taxon>Psophocarpus</taxon>
    </lineage>
</organism>
<feature type="binding site" evidence="8">
    <location>
        <position position="33"/>
    </location>
    <ligand>
        <name>NAD(+)</name>
        <dbReference type="ChEBI" id="CHEBI:57540"/>
    </ligand>
</feature>
<gene>
    <name evidence="10" type="ORF">VNO78_11940</name>
</gene>
<dbReference type="PANTHER" id="PTHR11374">
    <property type="entry name" value="UDP-GLUCOSE DEHYDROGENASE/UDP-MANNAC DEHYDROGENASE"/>
    <property type="match status" value="1"/>
</dbReference>
<dbReference type="PIRSF" id="PIRSF000124">
    <property type="entry name" value="UDPglc_GDPman_dh"/>
    <property type="match status" value="1"/>
</dbReference>
<dbReference type="GO" id="GO:0006024">
    <property type="term" value="P:glycosaminoglycan biosynthetic process"/>
    <property type="evidence" value="ECO:0007669"/>
    <property type="project" value="TreeGrafter"/>
</dbReference>
<dbReference type="InterPro" id="IPR001732">
    <property type="entry name" value="UDP-Glc/GDP-Man_DH_N"/>
</dbReference>
<evidence type="ECO:0000256" key="8">
    <source>
        <dbReference type="PIRSR" id="PIRSR500133-3"/>
    </source>
</evidence>
<feature type="binding site" evidence="8">
    <location>
        <begin position="86"/>
        <end position="90"/>
    </location>
    <ligand>
        <name>NAD(+)</name>
        <dbReference type="ChEBI" id="CHEBI:57540"/>
    </ligand>
</feature>
<proteinExistence type="inferred from homology"/>
<evidence type="ECO:0000313" key="11">
    <source>
        <dbReference type="Proteomes" id="UP001386955"/>
    </source>
</evidence>
<dbReference type="GO" id="GO:0051287">
    <property type="term" value="F:NAD binding"/>
    <property type="evidence" value="ECO:0007669"/>
    <property type="project" value="InterPro"/>
</dbReference>
<dbReference type="AlphaFoldDB" id="A0AAN9SP27"/>
<dbReference type="Gene3D" id="3.40.50.720">
    <property type="entry name" value="NAD(P)-binding Rossmann-like Domain"/>
    <property type="match status" value="2"/>
</dbReference>
<dbReference type="GO" id="GO:0003979">
    <property type="term" value="F:UDP-glucose 6-dehydrogenase activity"/>
    <property type="evidence" value="ECO:0007669"/>
    <property type="project" value="UniProtKB-EC"/>
</dbReference>
<dbReference type="InterPro" id="IPR017476">
    <property type="entry name" value="UDP-Glc/GDP-Man"/>
</dbReference>
<comment type="caution">
    <text evidence="10">The sequence shown here is derived from an EMBL/GenBank/DDBJ whole genome shotgun (WGS) entry which is preliminary data.</text>
</comment>
<dbReference type="FunFam" id="1.20.5.100:FF:000001">
    <property type="entry name" value="UDP-glucose 6-dehydrogenase"/>
    <property type="match status" value="1"/>
</dbReference>
<dbReference type="Pfam" id="PF03720">
    <property type="entry name" value="UDPG_MGDP_dh_C"/>
    <property type="match status" value="1"/>
</dbReference>
<dbReference type="SUPFAM" id="SSF52413">
    <property type="entry name" value="UDP-glucose/GDP-mannose dehydrogenase C-terminal domain"/>
    <property type="match status" value="1"/>
</dbReference>
<feature type="binding site" evidence="8">
    <location>
        <position position="161"/>
    </location>
    <ligand>
        <name>NAD(+)</name>
        <dbReference type="ChEBI" id="CHEBI:57540"/>
    </ligand>
</feature>
<evidence type="ECO:0000256" key="5">
    <source>
        <dbReference type="ARBA" id="ARBA00023027"/>
    </source>
</evidence>
<evidence type="ECO:0000256" key="7">
    <source>
        <dbReference type="PIRSR" id="PIRSR500133-1"/>
    </source>
</evidence>
<comment type="similarity">
    <text evidence="2 6">Belongs to the UDP-glucose/GDP-mannose dehydrogenase family.</text>
</comment>
<dbReference type="InterPro" id="IPR008927">
    <property type="entry name" value="6-PGluconate_DH-like_C_sf"/>
</dbReference>
<keyword evidence="11" id="KW-1185">Reference proteome</keyword>
<dbReference type="SMART" id="SM00984">
    <property type="entry name" value="UDPG_MGDP_dh_C"/>
    <property type="match status" value="1"/>
</dbReference>
<dbReference type="Pfam" id="PF00984">
    <property type="entry name" value="UDPG_MGDP_dh"/>
    <property type="match status" value="1"/>
</dbReference>
<dbReference type="PANTHER" id="PTHR11374:SF53">
    <property type="entry name" value="UDP-GLUCOSE 6-DEHYDROGENASE 1"/>
    <property type="match status" value="1"/>
</dbReference>
<sequence>MVKICCIGAGYVGGPTMAVIALKCPKIVVTVVDISTQRINGWNSDHLPIYEPGLDEVVKQCRGKNLFFSTEVEKHVFEADIVFVSVNTPTKTHGLGAGKAADLTYWESAARMIADVSKSDKIVVEKSTVPVKTAEAIERILTHNNKGINFTILSNPEFLAEGTAIEDLFHPDRVLIGGRETPEGQKAIQTLKQVYANWVPEQKILCTNLWSAELSKLAANAFLAQRISSVNAMSALCEATGADVSQVAHSVGTDSRIGPKFLNGSVGFGGSCFQKDILNLVYICECNGLPEVAAYWKQVIKVNDYQKTRFVNRVVSSMFNTVSNKKIAILGFAFKKDTGDTRETPAIDVCKGLLGDKAKLSIYDPQVTEDQITKDLSMRKFDKDHPAHLQPPSPTSIKQVSVVWDAYEAVKDAHGVCILTEWDEFKKLDYQKVYDSMQKPAFIFDGRNIVDVKKAREIGFIVYSIGKPLDPWLRDMPAVVA</sequence>
<dbReference type="FunFam" id="3.40.50.720:FF:000032">
    <property type="entry name" value="UDP-glucose 6-dehydrogenase"/>
    <property type="match status" value="1"/>
</dbReference>
<evidence type="ECO:0000256" key="2">
    <source>
        <dbReference type="ARBA" id="ARBA00006601"/>
    </source>
</evidence>